<reference evidence="4" key="1">
    <citation type="submission" date="2021-01" db="EMBL/GenBank/DDBJ databases">
        <authorList>
            <person name="Corre E."/>
            <person name="Pelletier E."/>
            <person name="Niang G."/>
            <person name="Scheremetjew M."/>
            <person name="Finn R."/>
            <person name="Kale V."/>
            <person name="Holt S."/>
            <person name="Cochrane G."/>
            <person name="Meng A."/>
            <person name="Brown T."/>
            <person name="Cohen L."/>
        </authorList>
    </citation>
    <scope>NUCLEOTIDE SEQUENCE</scope>
    <source>
        <strain evidence="4">CCMP3328</strain>
    </source>
</reference>
<protein>
    <recommendedName>
        <fullName evidence="5">MPN domain-containing protein</fullName>
    </recommendedName>
</protein>
<proteinExistence type="inferred from homology"/>
<evidence type="ECO:0000256" key="1">
    <source>
        <dbReference type="ARBA" id="ARBA00010893"/>
    </source>
</evidence>
<organism evidence="4">
    <name type="scientific">Craspedostauros australis</name>
    <dbReference type="NCBI Taxonomy" id="1486917"/>
    <lineage>
        <taxon>Eukaryota</taxon>
        <taxon>Sar</taxon>
        <taxon>Stramenopiles</taxon>
        <taxon>Ochrophyta</taxon>
        <taxon>Bacillariophyta</taxon>
        <taxon>Bacillariophyceae</taxon>
        <taxon>Bacillariophycidae</taxon>
        <taxon>Naviculales</taxon>
        <taxon>Naviculaceae</taxon>
        <taxon>Craspedostauros</taxon>
    </lineage>
</organism>
<dbReference type="GO" id="GO:0008180">
    <property type="term" value="C:COP9 signalosome"/>
    <property type="evidence" value="ECO:0007669"/>
    <property type="project" value="TreeGrafter"/>
</dbReference>
<evidence type="ECO:0000259" key="2">
    <source>
        <dbReference type="Pfam" id="PF01398"/>
    </source>
</evidence>
<dbReference type="Pfam" id="PF13012">
    <property type="entry name" value="MitMem_reg"/>
    <property type="match status" value="1"/>
</dbReference>
<gene>
    <name evidence="4" type="ORF">CAUS1442_LOCUS5925</name>
</gene>
<feature type="domain" description="JAB1/MPN/MOV34 metalloenzyme" evidence="2">
    <location>
        <begin position="19"/>
        <end position="137"/>
    </location>
</feature>
<evidence type="ECO:0000313" key="4">
    <source>
        <dbReference type="EMBL" id="CAD8333820.1"/>
    </source>
</evidence>
<dbReference type="Pfam" id="PF01398">
    <property type="entry name" value="JAB"/>
    <property type="match status" value="1"/>
</dbReference>
<dbReference type="InterPro" id="IPR024969">
    <property type="entry name" value="EIF3F/CSN6-like_C"/>
</dbReference>
<dbReference type="PANTHER" id="PTHR10540">
    <property type="entry name" value="EUKARYOTIC TRANSLATION INITIATION FACTOR 3 SUBUNIT F-RELATED"/>
    <property type="match status" value="1"/>
</dbReference>
<dbReference type="AlphaFoldDB" id="A0A7R9WUP6"/>
<name>A0A7R9WUP6_9STRA</name>
<sequence>MSSNMEVDAPSAGSGAATMVSMHPLAIVHMADQFTRITSGGSPLTPDSPVIGLLFGMMSKDGQPTAGTAVASKHNSNTATLLEIQDADDIPTEISEATTLQIGLHQAVFPQHAVVGWYRVSQEDEPTAQDLQTTKKLRDHFALDQFVFCQLQVDGNSNSGGANADEPKEVTSTLEEELPMNLYQVHVPDDKPASAVLLAMDPSNWNLATSESERIAVERVIREQPTTSAVADTSDDAAIASQSNASAYYNHQTDAVQFSLRSMSDRLNVLIQFLEDTHAGKIPPNHGLMRDVVTLTMMLGPIASQTKRQSTSVDSHVLAHLATLGKVVSVVQAYTEKTIDPSRYTMTHI</sequence>
<dbReference type="InterPro" id="IPR000555">
    <property type="entry name" value="JAMM/MPN+_dom"/>
</dbReference>
<dbReference type="Gene3D" id="3.40.140.10">
    <property type="entry name" value="Cytidine Deaminase, domain 2"/>
    <property type="match status" value="1"/>
</dbReference>
<dbReference type="EMBL" id="HBEF01009400">
    <property type="protein sequence ID" value="CAD8333820.1"/>
    <property type="molecule type" value="Transcribed_RNA"/>
</dbReference>
<evidence type="ECO:0008006" key="5">
    <source>
        <dbReference type="Google" id="ProtNLM"/>
    </source>
</evidence>
<accession>A0A7R9WUP6</accession>
<evidence type="ECO:0000259" key="3">
    <source>
        <dbReference type="Pfam" id="PF13012"/>
    </source>
</evidence>
<dbReference type="PANTHER" id="PTHR10540:SF8">
    <property type="entry name" value="COP9 SIGNALOSOME COMPLEX SUBUNIT 6"/>
    <property type="match status" value="1"/>
</dbReference>
<comment type="similarity">
    <text evidence="1">Belongs to the peptidase M67A family. CSN6 subfamily.</text>
</comment>
<feature type="domain" description="EIF3F/CSN6-like C-terminal" evidence="3">
    <location>
        <begin position="211"/>
        <end position="332"/>
    </location>
</feature>
<dbReference type="GO" id="GO:0008237">
    <property type="term" value="F:metallopeptidase activity"/>
    <property type="evidence" value="ECO:0007669"/>
    <property type="project" value="InterPro"/>
</dbReference>